<evidence type="ECO:0000313" key="2">
    <source>
        <dbReference type="Proteomes" id="UP000472275"/>
    </source>
</evidence>
<evidence type="ECO:0000313" key="1">
    <source>
        <dbReference type="Ensembl" id="ENSACCP00020021063.1"/>
    </source>
</evidence>
<keyword evidence="2" id="KW-1185">Reference proteome</keyword>
<protein>
    <submittedName>
        <fullName evidence="1">Uncharacterized protein</fullName>
    </submittedName>
</protein>
<dbReference type="AlphaFoldDB" id="A0A663FAC0"/>
<dbReference type="Proteomes" id="UP000472275">
    <property type="component" value="Chromosome 24"/>
</dbReference>
<reference evidence="1" key="1">
    <citation type="submission" date="2025-08" db="UniProtKB">
        <authorList>
            <consortium name="Ensembl"/>
        </authorList>
    </citation>
    <scope>IDENTIFICATION</scope>
</reference>
<sequence>MKALGEHYFFLCQLTLVHIINLALRLKLQISHRKSKYDSHCGVQKYSAQGHPFPSWVLSAGELSARAGTNPPLSHETSQYGEKKKKITCFSSSQMVSSDTLFLNFFTWLMLLLRTFLRASLDLLVDCLASLARLSLCSLAAINTHLGIGTRIIVPSTSGFRFMPLSLIAFIAAAVCGDFCEICPSWFSGNFPSLVIKIIFSMIQQFTVMLKKNTYAVSHFPSGVQNTDVTKSKKMCLFRLQVPFMFMRPLWYLQAKYFNITLKHENMETELLVLVLE</sequence>
<dbReference type="GeneTree" id="ENSGT00910000145076"/>
<reference evidence="1" key="2">
    <citation type="submission" date="2025-09" db="UniProtKB">
        <authorList>
            <consortium name="Ensembl"/>
        </authorList>
    </citation>
    <scope>IDENTIFICATION</scope>
</reference>
<name>A0A663FAC0_AQUCH</name>
<dbReference type="Ensembl" id="ENSACCT00020021992.1">
    <property type="protein sequence ID" value="ENSACCP00020021063.1"/>
    <property type="gene ID" value="ENSACCG00020014513.1"/>
</dbReference>
<accession>A0A663FAC0</accession>
<proteinExistence type="predicted"/>
<organism evidence="1 2">
    <name type="scientific">Aquila chrysaetos chrysaetos</name>
    <dbReference type="NCBI Taxonomy" id="223781"/>
    <lineage>
        <taxon>Eukaryota</taxon>
        <taxon>Metazoa</taxon>
        <taxon>Chordata</taxon>
        <taxon>Craniata</taxon>
        <taxon>Vertebrata</taxon>
        <taxon>Euteleostomi</taxon>
        <taxon>Archelosauria</taxon>
        <taxon>Archosauria</taxon>
        <taxon>Dinosauria</taxon>
        <taxon>Saurischia</taxon>
        <taxon>Theropoda</taxon>
        <taxon>Coelurosauria</taxon>
        <taxon>Aves</taxon>
        <taxon>Neognathae</taxon>
        <taxon>Neoaves</taxon>
        <taxon>Telluraves</taxon>
        <taxon>Accipitrimorphae</taxon>
        <taxon>Accipitriformes</taxon>
        <taxon>Accipitridae</taxon>
        <taxon>Accipitrinae</taxon>
        <taxon>Aquila</taxon>
    </lineage>
</organism>
<dbReference type="InParanoid" id="A0A663FAC0"/>